<sequence>MPHANGTTNGGSSLRLPVPGSTKAFWHTELHDLADHRSTPELPKECEVLVIGSGYAGASVAYNLAKSASTLPNSIVILEARQACSGATGRNGGHLRPDLYGHIPNYIKRYGVEAGGEWAKFEIAHVQAIKKLVAEEDIDCDFTLTRTTDCWADEEAARKAKANYDLMTSLGLPYMEDVDFVYGPKAAGVSGVKDANASATYTAGTIFPYKFIMALLARALDSGKVNLQTNTPATAIHDDPAGGFVVETPRGSIKAKKIVHASNAYVSGLLPEYEKSIVPCKGVCVSITVPEGKTAPYLTNSYIVRDGDKVLSYLIPRDDGSIIVGGTAAIFYPHLEQWYNNTDDSTMIAASEGYYDSFMQRTFRGWEDSEASVSKAWTGVMGYSWDSLPHLGEVPGKPGQYVLAGFNGHGMPVIWLAAEGIAKMVATGKSYEDVGLPWIARTTEERLQKAQKGPEGGDILA</sequence>
<dbReference type="EMBL" id="JAVFHQ010000016">
    <property type="protein sequence ID" value="KAK4546104.1"/>
    <property type="molecule type" value="Genomic_DNA"/>
</dbReference>
<organism evidence="2 3">
    <name type="scientific">Oleoguttula mirabilis</name>
    <dbReference type="NCBI Taxonomy" id="1507867"/>
    <lineage>
        <taxon>Eukaryota</taxon>
        <taxon>Fungi</taxon>
        <taxon>Dikarya</taxon>
        <taxon>Ascomycota</taxon>
        <taxon>Pezizomycotina</taxon>
        <taxon>Dothideomycetes</taxon>
        <taxon>Dothideomycetidae</taxon>
        <taxon>Mycosphaerellales</taxon>
        <taxon>Teratosphaeriaceae</taxon>
        <taxon>Oleoguttula</taxon>
    </lineage>
</organism>
<reference evidence="2 3" key="1">
    <citation type="submission" date="2021-11" db="EMBL/GenBank/DDBJ databases">
        <title>Black yeast isolated from Biological Soil Crust.</title>
        <authorList>
            <person name="Kurbessoian T."/>
        </authorList>
    </citation>
    <scope>NUCLEOTIDE SEQUENCE [LARGE SCALE GENOMIC DNA]</scope>
    <source>
        <strain evidence="2 3">CCFEE 5522</strain>
    </source>
</reference>
<dbReference type="PANTHER" id="PTHR13847">
    <property type="entry name" value="SARCOSINE DEHYDROGENASE-RELATED"/>
    <property type="match status" value="1"/>
</dbReference>
<evidence type="ECO:0000313" key="3">
    <source>
        <dbReference type="Proteomes" id="UP001324427"/>
    </source>
</evidence>
<accession>A0AAV9JLE5</accession>
<dbReference type="GO" id="GO:0005737">
    <property type="term" value="C:cytoplasm"/>
    <property type="evidence" value="ECO:0007669"/>
    <property type="project" value="TreeGrafter"/>
</dbReference>
<evidence type="ECO:0000259" key="1">
    <source>
        <dbReference type="Pfam" id="PF01266"/>
    </source>
</evidence>
<dbReference type="Proteomes" id="UP001324427">
    <property type="component" value="Unassembled WGS sequence"/>
</dbReference>
<gene>
    <name evidence="2" type="ORF">LTR36_002241</name>
</gene>
<proteinExistence type="predicted"/>
<protein>
    <recommendedName>
        <fullName evidence="1">FAD dependent oxidoreductase domain-containing protein</fullName>
    </recommendedName>
</protein>
<dbReference type="Gene3D" id="3.30.9.10">
    <property type="entry name" value="D-Amino Acid Oxidase, subunit A, domain 2"/>
    <property type="match status" value="1"/>
</dbReference>
<dbReference type="SUPFAM" id="SSF51905">
    <property type="entry name" value="FAD/NAD(P)-binding domain"/>
    <property type="match status" value="1"/>
</dbReference>
<evidence type="ECO:0000313" key="2">
    <source>
        <dbReference type="EMBL" id="KAK4546104.1"/>
    </source>
</evidence>
<dbReference type="Gene3D" id="3.50.50.60">
    <property type="entry name" value="FAD/NAD(P)-binding domain"/>
    <property type="match status" value="1"/>
</dbReference>
<dbReference type="PANTHER" id="PTHR13847:SF279">
    <property type="entry name" value="FAD DEPENDENT OXIDOREDUCTASE DOMAIN-CONTAINING PROTEIN-RELATED"/>
    <property type="match status" value="1"/>
</dbReference>
<dbReference type="InterPro" id="IPR036188">
    <property type="entry name" value="FAD/NAD-bd_sf"/>
</dbReference>
<dbReference type="Pfam" id="PF01266">
    <property type="entry name" value="DAO"/>
    <property type="match status" value="1"/>
</dbReference>
<keyword evidence="3" id="KW-1185">Reference proteome</keyword>
<dbReference type="AlphaFoldDB" id="A0AAV9JLE5"/>
<name>A0AAV9JLE5_9PEZI</name>
<feature type="domain" description="FAD dependent oxidoreductase" evidence="1">
    <location>
        <begin position="48"/>
        <end position="423"/>
    </location>
</feature>
<dbReference type="InterPro" id="IPR006076">
    <property type="entry name" value="FAD-dep_OxRdtase"/>
</dbReference>
<comment type="caution">
    <text evidence="2">The sequence shown here is derived from an EMBL/GenBank/DDBJ whole genome shotgun (WGS) entry which is preliminary data.</text>
</comment>